<dbReference type="GO" id="GO:0008270">
    <property type="term" value="F:zinc ion binding"/>
    <property type="evidence" value="ECO:0007669"/>
    <property type="project" value="UniProtKB-KW"/>
</dbReference>
<dbReference type="InterPro" id="IPR013087">
    <property type="entry name" value="Znf_C2H2_type"/>
</dbReference>
<dbReference type="PROSITE" id="PS00028">
    <property type="entry name" value="ZINC_FINGER_C2H2_1"/>
    <property type="match status" value="2"/>
</dbReference>
<evidence type="ECO:0000256" key="5">
    <source>
        <dbReference type="SAM" id="MobiDB-lite"/>
    </source>
</evidence>
<dbReference type="AlphaFoldDB" id="A0A2R5LJM6"/>
<evidence type="ECO:0000256" key="2">
    <source>
        <dbReference type="ARBA" id="ARBA00022737"/>
    </source>
</evidence>
<dbReference type="InterPro" id="IPR036236">
    <property type="entry name" value="Znf_C2H2_sf"/>
</dbReference>
<dbReference type="GO" id="GO:0000981">
    <property type="term" value="F:DNA-binding transcription factor activity, RNA polymerase II-specific"/>
    <property type="evidence" value="ECO:0007669"/>
    <property type="project" value="TreeGrafter"/>
</dbReference>
<feature type="compositionally biased region" description="Basic residues" evidence="5">
    <location>
        <begin position="409"/>
        <end position="431"/>
    </location>
</feature>
<keyword evidence="3" id="KW-0863">Zinc-finger</keyword>
<protein>
    <submittedName>
        <fullName evidence="7">Putative zinc finger protein</fullName>
    </submittedName>
</protein>
<keyword evidence="4" id="KW-0862">Zinc</keyword>
<evidence type="ECO:0000259" key="6">
    <source>
        <dbReference type="PROSITE" id="PS00028"/>
    </source>
</evidence>
<dbReference type="EMBL" id="GGLE01005580">
    <property type="protein sequence ID" value="MBY09706.1"/>
    <property type="molecule type" value="Transcribed_RNA"/>
</dbReference>
<sequence>MFVESLFEPPEDNYLDRGKLLENLLTISHNGMPVIQERTEYPCPLCHCNFGNLQDLVLHECPAEGPIKESLSCCFCYYSTHSHSEFRTHLKLHTSTVLRCGHCNAIFGREGEIALHLQKHDPNGDLKHLIPHQTFMLQSSQVSLSSKNGAIPISPTVIIPSLEASYARYLCTLCSASFDSLGFLAKHGMHHKEYPNVKFHENCLIRGYPPALPHSGVVTCSQCNHSMTHPVEVMAHQCMQANSQLYQCPFCQYTTYVMGSLERHKKLHFKHQCTRCNAHFLNLSALRAHFCLGRAPPTVLITPCKESEVKVQVPTQMGVTCKTCDEKLPSTTAALNHNCKIFCCPVCPFETNKRDGVAMHVEYAHTHKCDGCGCTFISRERLQIHKMYNCKRKKRRGMGADEEDIPLSHLKKQQQRHKAQQRLRQARAVAKRVKEALDTPTSSDASTVATPEEPKKRRGRPPGRRKTPPSEPTRASTRPRRSRKLSVQVLSDSD</sequence>
<feature type="compositionally biased region" description="Polar residues" evidence="5">
    <location>
        <begin position="439"/>
        <end position="449"/>
    </location>
</feature>
<dbReference type="PANTHER" id="PTHR24408:SF58">
    <property type="entry name" value="TRANSCRIPTION FACTOR (TFIIIA), PUTATIVE (AFU_ORTHOLOGUE AFUA_1G05150)-RELATED"/>
    <property type="match status" value="1"/>
</dbReference>
<evidence type="ECO:0000313" key="7">
    <source>
        <dbReference type="EMBL" id="MBY09706.1"/>
    </source>
</evidence>
<dbReference type="PANTHER" id="PTHR24408">
    <property type="entry name" value="ZINC FINGER PROTEIN"/>
    <property type="match status" value="1"/>
</dbReference>
<evidence type="ECO:0000256" key="4">
    <source>
        <dbReference type="ARBA" id="ARBA00022833"/>
    </source>
</evidence>
<evidence type="ECO:0000256" key="1">
    <source>
        <dbReference type="ARBA" id="ARBA00022723"/>
    </source>
</evidence>
<name>A0A2R5LJM6_9ACAR</name>
<evidence type="ECO:0000256" key="3">
    <source>
        <dbReference type="ARBA" id="ARBA00022771"/>
    </source>
</evidence>
<dbReference type="GO" id="GO:0005634">
    <property type="term" value="C:nucleus"/>
    <property type="evidence" value="ECO:0007669"/>
    <property type="project" value="TreeGrafter"/>
</dbReference>
<feature type="region of interest" description="Disordered" evidence="5">
    <location>
        <begin position="392"/>
        <end position="494"/>
    </location>
</feature>
<reference evidence="7" key="1">
    <citation type="submission" date="2018-03" db="EMBL/GenBank/DDBJ databases">
        <title>The relapsing fever spirochete Borrelia turicatae persists in the highly oxidative environment of its soft-bodied tick vector.</title>
        <authorList>
            <person name="Bourret T.J."/>
            <person name="Boyle W.K."/>
            <person name="Valenzuela J.G."/>
            <person name="Oliveira F."/>
            <person name="Lopez J.E."/>
        </authorList>
    </citation>
    <scope>NUCLEOTIDE SEQUENCE</scope>
    <source>
        <strain evidence="7">Kansas strain/isolate</strain>
        <tissue evidence="7">Salivary glands</tissue>
    </source>
</reference>
<feature type="domain" description="C2H2-type" evidence="6">
    <location>
        <begin position="100"/>
        <end position="120"/>
    </location>
</feature>
<accession>A0A2R5LJM6</accession>
<organism evidence="7">
    <name type="scientific">Ornithodoros turicata</name>
    <dbReference type="NCBI Taxonomy" id="34597"/>
    <lineage>
        <taxon>Eukaryota</taxon>
        <taxon>Metazoa</taxon>
        <taxon>Ecdysozoa</taxon>
        <taxon>Arthropoda</taxon>
        <taxon>Chelicerata</taxon>
        <taxon>Arachnida</taxon>
        <taxon>Acari</taxon>
        <taxon>Parasitiformes</taxon>
        <taxon>Ixodida</taxon>
        <taxon>Ixodoidea</taxon>
        <taxon>Argasidae</taxon>
        <taxon>Ornithodorinae</taxon>
        <taxon>Ornithodoros</taxon>
    </lineage>
</organism>
<feature type="domain" description="C2H2-type" evidence="6">
    <location>
        <begin position="171"/>
        <end position="191"/>
    </location>
</feature>
<keyword evidence="1" id="KW-0479">Metal-binding</keyword>
<dbReference type="GO" id="GO:0043565">
    <property type="term" value="F:sequence-specific DNA binding"/>
    <property type="evidence" value="ECO:0007669"/>
    <property type="project" value="TreeGrafter"/>
</dbReference>
<keyword evidence="2" id="KW-0677">Repeat</keyword>
<dbReference type="SMART" id="SM00355">
    <property type="entry name" value="ZnF_C2H2"/>
    <property type="match status" value="8"/>
</dbReference>
<feature type="compositionally biased region" description="Basic residues" evidence="5">
    <location>
        <begin position="456"/>
        <end position="467"/>
    </location>
</feature>
<proteinExistence type="predicted"/>
<dbReference type="SUPFAM" id="SSF57667">
    <property type="entry name" value="beta-beta-alpha zinc fingers"/>
    <property type="match status" value="1"/>
</dbReference>